<dbReference type="Proteomes" id="UP000030661">
    <property type="component" value="Unassembled WGS sequence"/>
</dbReference>
<accession>A0A081BY76</accession>
<reference evidence="1" key="1">
    <citation type="journal article" date="2015" name="PeerJ">
        <title>First genomic representation of candidate bacterial phylum KSB3 points to enhanced environmental sensing as a trigger of wastewater bulking.</title>
        <authorList>
            <person name="Sekiguchi Y."/>
            <person name="Ohashi A."/>
            <person name="Parks D.H."/>
            <person name="Yamauchi T."/>
            <person name="Tyson G.W."/>
            <person name="Hugenholtz P."/>
        </authorList>
    </citation>
    <scope>NUCLEOTIDE SEQUENCE [LARGE SCALE GENOMIC DNA]</scope>
</reference>
<evidence type="ECO:0000313" key="1">
    <source>
        <dbReference type="EMBL" id="GAK57281.1"/>
    </source>
</evidence>
<gene>
    <name evidence="1" type="ORF">U27_04246</name>
</gene>
<name>A0A081BY76_VECG1</name>
<sequence length="43" mass="4846">MMNILTLKPDHKAVKTYYFEGICLVDTIQLAEPAEQAQFTSSV</sequence>
<dbReference type="HOGENOM" id="CLU_3230095_0_0_0"/>
<dbReference type="AlphaFoldDB" id="A0A081BY76"/>
<keyword evidence="2" id="KW-1185">Reference proteome</keyword>
<dbReference type="STRING" id="1499967.U27_04246"/>
<evidence type="ECO:0000313" key="2">
    <source>
        <dbReference type="Proteomes" id="UP000030661"/>
    </source>
</evidence>
<dbReference type="EMBL" id="DF820465">
    <property type="protein sequence ID" value="GAK57281.1"/>
    <property type="molecule type" value="Genomic_DNA"/>
</dbReference>
<organism evidence="1">
    <name type="scientific">Vecturithrix granuli</name>
    <dbReference type="NCBI Taxonomy" id="1499967"/>
    <lineage>
        <taxon>Bacteria</taxon>
        <taxon>Candidatus Moduliflexota</taxon>
        <taxon>Candidatus Vecturitrichia</taxon>
        <taxon>Candidatus Vecturitrichales</taxon>
        <taxon>Candidatus Vecturitrichaceae</taxon>
        <taxon>Candidatus Vecturithrix</taxon>
    </lineage>
</organism>
<proteinExistence type="predicted"/>
<protein>
    <submittedName>
        <fullName evidence="1">Uncharacterized protein</fullName>
    </submittedName>
</protein>